<proteinExistence type="predicted"/>
<name>A0A2D6YH01_9DELT</name>
<dbReference type="EMBL" id="NZEX01000033">
    <property type="protein sequence ID" value="MAH62457.1"/>
    <property type="molecule type" value="Genomic_DNA"/>
</dbReference>
<evidence type="ECO:0000313" key="1">
    <source>
        <dbReference type="EMBL" id="MAH62457.1"/>
    </source>
</evidence>
<comment type="caution">
    <text evidence="1">The sequence shown here is derived from an EMBL/GenBank/DDBJ whole genome shotgun (WGS) entry which is preliminary data.</text>
</comment>
<evidence type="ECO:0000313" key="2">
    <source>
        <dbReference type="Proteomes" id="UP000226525"/>
    </source>
</evidence>
<reference evidence="2" key="1">
    <citation type="submission" date="2017-09" db="EMBL/GenBank/DDBJ databases">
        <title>The Reconstruction of 2,631 Draft Metagenome-Assembled Genomes from the Global Oceans.</title>
        <authorList>
            <person name="Tully B.J."/>
            <person name="Graham E.D."/>
            <person name="Heidelberg J.F."/>
        </authorList>
    </citation>
    <scope>NUCLEOTIDE SEQUENCE [LARGE SCALE GENOMIC DNA]</scope>
</reference>
<accession>A0A2D6YH01</accession>
<protein>
    <recommendedName>
        <fullName evidence="3">Lipoprotein</fullName>
    </recommendedName>
</protein>
<dbReference type="AlphaFoldDB" id="A0A2D6YH01"/>
<dbReference type="Proteomes" id="UP000226525">
    <property type="component" value="Unassembled WGS sequence"/>
</dbReference>
<organism evidence="1 2">
    <name type="scientific">SAR324 cluster bacterium</name>
    <dbReference type="NCBI Taxonomy" id="2024889"/>
    <lineage>
        <taxon>Bacteria</taxon>
        <taxon>Deltaproteobacteria</taxon>
        <taxon>SAR324 cluster</taxon>
    </lineage>
</organism>
<sequence length="139" mass="15017">MIQNTLFHKVHRLAPIPLVLLCAACVGSSKTFLPDGSEGYVVTCSGSMLSWGDCEAKAGSLCGAGGYEIVSKNANQQNVSSSERSMMIACNSRREPTTTDKLIQKSQEMLDEGVDKGKELLDEGEDLLDEGVEKVKELF</sequence>
<evidence type="ECO:0008006" key="3">
    <source>
        <dbReference type="Google" id="ProtNLM"/>
    </source>
</evidence>
<gene>
    <name evidence="1" type="ORF">CMN54_03205</name>
</gene>